<dbReference type="Pfam" id="PF07247">
    <property type="entry name" value="AATase"/>
    <property type="match status" value="1"/>
</dbReference>
<dbReference type="PANTHER" id="PTHR28037:SF1">
    <property type="entry name" value="ALCOHOL O-ACETYLTRANSFERASE 1-RELATED"/>
    <property type="match status" value="1"/>
</dbReference>
<dbReference type="GO" id="GO:0008080">
    <property type="term" value="F:N-acetyltransferase activity"/>
    <property type="evidence" value="ECO:0007669"/>
    <property type="project" value="TreeGrafter"/>
</dbReference>
<dbReference type="InterPro" id="IPR052058">
    <property type="entry name" value="Alcohol_O-acetyltransferase"/>
</dbReference>
<organism evidence="2 3">
    <name type="scientific">Hypocrea jecorina (strain ATCC 56765 / BCRC 32924 / NRRL 11460 / Rut C-30)</name>
    <name type="common">Trichoderma reesei</name>
    <dbReference type="NCBI Taxonomy" id="1344414"/>
    <lineage>
        <taxon>Eukaryota</taxon>
        <taxon>Fungi</taxon>
        <taxon>Dikarya</taxon>
        <taxon>Ascomycota</taxon>
        <taxon>Pezizomycotina</taxon>
        <taxon>Sordariomycetes</taxon>
        <taxon>Hypocreomycetidae</taxon>
        <taxon>Hypocreales</taxon>
        <taxon>Hypocreaceae</taxon>
        <taxon>Trichoderma</taxon>
    </lineage>
</organism>
<dbReference type="OrthoDB" id="2150604at2759"/>
<accession>A0A024SNC6</accession>
<dbReference type="KEGG" id="trr:M419DRAFT_5061"/>
<evidence type="ECO:0008006" key="4">
    <source>
        <dbReference type="Google" id="ProtNLM"/>
    </source>
</evidence>
<reference evidence="3" key="1">
    <citation type="journal article" date="2013" name="Ind. Biotechnol.">
        <title>Comparative genomics analysis of Trichoderma reesei strains.</title>
        <authorList>
            <person name="Koike H."/>
            <person name="Aerts A."/>
            <person name="LaButti K."/>
            <person name="Grigoriev I.V."/>
            <person name="Baker S.E."/>
        </authorList>
    </citation>
    <scope>NUCLEOTIDE SEQUENCE [LARGE SCALE GENOMIC DNA]</scope>
    <source>
        <strain evidence="3">ATCC 56765 / BCRC 32924 / NRRL 11460 / Rut C-30</strain>
    </source>
</reference>
<dbReference type="SUPFAM" id="SSF52777">
    <property type="entry name" value="CoA-dependent acyltransferases"/>
    <property type="match status" value="1"/>
</dbReference>
<sequence length="543" mass="59889">MTTTAPHLLRKLGDIEHFSSSRHHLGIYRCVTVTARHQHPPSSSSSSSSSPSHLASTSLSPAFLAALSHVVRHQPMLRVGIAADDSNDAHFTHIPSIDLRNHVSVTLVPCQSAQEYEDRVAQQQGWEHDQKFANIAERPPWRISILRPSSDVPELQGIEDVFFAFHHSIMDGTSGRLFHEMLLAAPSYQQRPTTAAEEEAAAAAAAAAEEEEEEEFILSFPDPPSLPESQEQGVDFTLSWSYTLRTLWTELGPSFLKPAKQPIWNAIPIDLSLPYRTRVKTIDYSPEQLSQLLSACRSRSVTLTALLHSLVLTSLAKRIPSPEAAPAFAAATPLSMRPFLSPAKSDPAHASSLRCLVAGCSHEFSPETVSALRTAEDADVVNSLIWANAQHVKAELAQKLARIPQDDIMGLLKYISDWFAFWRGRDGKQRADSWEISNLGVLKNPPRANAQGEEREDKKQQQQQQQQQQDEAGMPRATRLLFTNGAMVAGPPMGINVASVEGSVFTIGLSWQDRVVEDELMEQLAEDLTSFAARFQETGGSFV</sequence>
<dbReference type="EMBL" id="KI911139">
    <property type="protein sequence ID" value="ETS06806.1"/>
    <property type="molecule type" value="Genomic_DNA"/>
</dbReference>
<evidence type="ECO:0000256" key="1">
    <source>
        <dbReference type="SAM" id="MobiDB-lite"/>
    </source>
</evidence>
<evidence type="ECO:0000313" key="2">
    <source>
        <dbReference type="EMBL" id="ETS06806.1"/>
    </source>
</evidence>
<gene>
    <name evidence="2" type="ORF">M419DRAFT_5061</name>
</gene>
<dbReference type="InterPro" id="IPR010828">
    <property type="entry name" value="Atf2/Sli1-like"/>
</dbReference>
<protein>
    <recommendedName>
        <fullName evidence="4">Alcohol acetyltransferase</fullName>
    </recommendedName>
</protein>
<dbReference type="InterPro" id="IPR023213">
    <property type="entry name" value="CAT-like_dom_sf"/>
</dbReference>
<proteinExistence type="predicted"/>
<feature type="region of interest" description="Disordered" evidence="1">
    <location>
        <begin position="437"/>
        <end position="475"/>
    </location>
</feature>
<dbReference type="Proteomes" id="UP000024376">
    <property type="component" value="Unassembled WGS sequence"/>
</dbReference>
<evidence type="ECO:0000313" key="3">
    <source>
        <dbReference type="Proteomes" id="UP000024376"/>
    </source>
</evidence>
<dbReference type="PANTHER" id="PTHR28037">
    <property type="entry name" value="ALCOHOL O-ACETYLTRANSFERASE 1-RELATED"/>
    <property type="match status" value="1"/>
</dbReference>
<dbReference type="AlphaFoldDB" id="A0A024SNC6"/>
<dbReference type="Gene3D" id="3.30.559.10">
    <property type="entry name" value="Chloramphenicol acetyltransferase-like domain"/>
    <property type="match status" value="1"/>
</dbReference>
<dbReference type="HOGENOM" id="CLU_024469_0_1_1"/>
<name>A0A024SNC6_HYPJR</name>